<evidence type="ECO:0000313" key="2">
    <source>
        <dbReference type="Proteomes" id="UP000886742"/>
    </source>
</evidence>
<comment type="caution">
    <text evidence="1">The sequence shown here is derived from an EMBL/GenBank/DDBJ whole genome shotgun (WGS) entry which is preliminary data.</text>
</comment>
<gene>
    <name evidence="1" type="ORF">IAD02_04075</name>
</gene>
<accession>A0A9D1FGQ6</accession>
<name>A0A9D1FGQ6_9PROT</name>
<dbReference type="EMBL" id="DVJI01000012">
    <property type="protein sequence ID" value="HIS71132.1"/>
    <property type="molecule type" value="Genomic_DNA"/>
</dbReference>
<dbReference type="Proteomes" id="UP000886742">
    <property type="component" value="Unassembled WGS sequence"/>
</dbReference>
<protein>
    <submittedName>
        <fullName evidence="1">Uncharacterized protein</fullName>
    </submittedName>
</protein>
<dbReference type="AlphaFoldDB" id="A0A9D1FGQ6"/>
<sequence length="46" mass="4965">MLLARIAKKKYNLGGRGGDGRSEVPPGRKTLCCTYCGRGETVDAQH</sequence>
<evidence type="ECO:0000313" key="1">
    <source>
        <dbReference type="EMBL" id="HIS71132.1"/>
    </source>
</evidence>
<reference evidence="1" key="1">
    <citation type="submission" date="2020-10" db="EMBL/GenBank/DDBJ databases">
        <authorList>
            <person name="Gilroy R."/>
        </authorList>
    </citation>
    <scope>NUCLEOTIDE SEQUENCE</scope>
    <source>
        <strain evidence="1">ChiGjej3B3-5194</strain>
    </source>
</reference>
<reference evidence="1" key="2">
    <citation type="journal article" date="2021" name="PeerJ">
        <title>Extensive microbial diversity within the chicken gut microbiome revealed by metagenomics and culture.</title>
        <authorList>
            <person name="Gilroy R."/>
            <person name="Ravi A."/>
            <person name="Getino M."/>
            <person name="Pursley I."/>
            <person name="Horton D.L."/>
            <person name="Alikhan N.F."/>
            <person name="Baker D."/>
            <person name="Gharbi K."/>
            <person name="Hall N."/>
            <person name="Watson M."/>
            <person name="Adriaenssens E.M."/>
            <person name="Foster-Nyarko E."/>
            <person name="Jarju S."/>
            <person name="Secka A."/>
            <person name="Antonio M."/>
            <person name="Oren A."/>
            <person name="Chaudhuri R.R."/>
            <person name="La Ragione R."/>
            <person name="Hildebrand F."/>
            <person name="Pallen M.J."/>
        </authorList>
    </citation>
    <scope>NUCLEOTIDE SEQUENCE</scope>
    <source>
        <strain evidence="1">ChiGjej3B3-5194</strain>
    </source>
</reference>
<organism evidence="1 2">
    <name type="scientific">Candidatus Enterousia intestinigallinarum</name>
    <dbReference type="NCBI Taxonomy" id="2840790"/>
    <lineage>
        <taxon>Bacteria</taxon>
        <taxon>Pseudomonadati</taxon>
        <taxon>Pseudomonadota</taxon>
        <taxon>Alphaproteobacteria</taxon>
        <taxon>Candidatus Enterousia</taxon>
    </lineage>
</organism>
<proteinExistence type="predicted"/>